<dbReference type="Gene3D" id="3.10.310.10">
    <property type="entry name" value="Diaminopimelate Epimerase, Chain A, domain 1"/>
    <property type="match status" value="1"/>
</dbReference>
<feature type="active site" evidence="3">
    <location>
        <position position="48"/>
    </location>
</feature>
<accession>A0A0D8XRR0</accession>
<evidence type="ECO:0000256" key="2">
    <source>
        <dbReference type="ARBA" id="ARBA00023235"/>
    </source>
</evidence>
<evidence type="ECO:0000256" key="1">
    <source>
        <dbReference type="ARBA" id="ARBA00008270"/>
    </source>
</evidence>
<protein>
    <submittedName>
        <fullName evidence="4">Phenazine biosynthesis protein, PhzF family</fullName>
    </submittedName>
</protein>
<dbReference type="OrthoDB" id="75169at2759"/>
<dbReference type="STRING" id="29172.A0A0D8XRR0"/>
<organism evidence="4 5">
    <name type="scientific">Dictyocaulus viviparus</name>
    <name type="common">Bovine lungworm</name>
    <dbReference type="NCBI Taxonomy" id="29172"/>
    <lineage>
        <taxon>Eukaryota</taxon>
        <taxon>Metazoa</taxon>
        <taxon>Ecdysozoa</taxon>
        <taxon>Nematoda</taxon>
        <taxon>Chromadorea</taxon>
        <taxon>Rhabditida</taxon>
        <taxon>Rhabditina</taxon>
        <taxon>Rhabditomorpha</taxon>
        <taxon>Strongyloidea</taxon>
        <taxon>Metastrongylidae</taxon>
        <taxon>Dictyocaulus</taxon>
    </lineage>
</organism>
<name>A0A0D8XRR0_DICVI</name>
<dbReference type="PANTHER" id="PTHR13774:SF17">
    <property type="entry name" value="PHENAZINE BIOSYNTHESIS-LIKE DOMAIN-CONTAINING PROTEIN"/>
    <property type="match status" value="1"/>
</dbReference>
<dbReference type="AlphaFoldDB" id="A0A0D8XRR0"/>
<proteinExistence type="inferred from homology"/>
<evidence type="ECO:0000313" key="4">
    <source>
        <dbReference type="EMBL" id="KJH45076.1"/>
    </source>
</evidence>
<dbReference type="PANTHER" id="PTHR13774">
    <property type="entry name" value="PHENAZINE BIOSYNTHESIS PROTEIN"/>
    <property type="match status" value="1"/>
</dbReference>
<dbReference type="Pfam" id="PF02567">
    <property type="entry name" value="PhzC-PhzF"/>
    <property type="match status" value="1"/>
</dbReference>
<dbReference type="GO" id="GO:0016853">
    <property type="term" value="F:isomerase activity"/>
    <property type="evidence" value="ECO:0007669"/>
    <property type="project" value="UniProtKB-KW"/>
</dbReference>
<dbReference type="NCBIfam" id="TIGR00654">
    <property type="entry name" value="PhzF_family"/>
    <property type="match status" value="1"/>
</dbReference>
<sequence length="277" mass="31102">MVRNYPAFIVDAFTKERFGGNQAAVCLINKELRDKEYQTIAAEFNLSETAFPVPAYGDFKTDSDETNSANKFTLRWFTPSTEVNLCGHATLATSHVLINEIGNTSSLLIFTTKSGDLIVQKKEHGLLEMNFPQYAITTIHFLGIINPFASVFPEFDAPSHLSELIFSFIPSSINVKGVAYASEAKKLIVVVDEETTKYGFVDTEDVPYDYVCRYFAPWIYPLLSQIFLILPSLAFQSFPSRGAQFKLCLLDDDRISILGHSVTVVQGQIHLNDPHFY</sequence>
<reference evidence="5" key="2">
    <citation type="journal article" date="2016" name="Sci. Rep.">
        <title>Dictyocaulus viviparus genome, variome and transcriptome elucidate lungworm biology and support future intervention.</title>
        <authorList>
            <person name="McNulty S.N."/>
            <person name="Strube C."/>
            <person name="Rosa B.A."/>
            <person name="Martin J.C."/>
            <person name="Tyagi R."/>
            <person name="Choi Y.J."/>
            <person name="Wang Q."/>
            <person name="Hallsworth Pepin K."/>
            <person name="Zhang X."/>
            <person name="Ozersky P."/>
            <person name="Wilson R.K."/>
            <person name="Sternberg P.W."/>
            <person name="Gasser R.B."/>
            <person name="Mitreva M."/>
        </authorList>
    </citation>
    <scope>NUCLEOTIDE SEQUENCE [LARGE SCALE GENOMIC DNA]</scope>
    <source>
        <strain evidence="5">HannoverDv2000</strain>
    </source>
</reference>
<evidence type="ECO:0000256" key="3">
    <source>
        <dbReference type="PIRSR" id="PIRSR016184-1"/>
    </source>
</evidence>
<keyword evidence="5" id="KW-1185">Reference proteome</keyword>
<keyword evidence="2" id="KW-0413">Isomerase</keyword>
<dbReference type="InterPro" id="IPR003719">
    <property type="entry name" value="Phenazine_PhzF-like"/>
</dbReference>
<evidence type="ECO:0000313" key="5">
    <source>
        <dbReference type="Proteomes" id="UP000053766"/>
    </source>
</evidence>
<dbReference type="EMBL" id="KN716429">
    <property type="protein sequence ID" value="KJH45076.1"/>
    <property type="molecule type" value="Genomic_DNA"/>
</dbReference>
<dbReference type="Proteomes" id="UP000053766">
    <property type="component" value="Unassembled WGS sequence"/>
</dbReference>
<gene>
    <name evidence="4" type="ORF">DICVIV_08893</name>
</gene>
<dbReference type="SUPFAM" id="SSF54506">
    <property type="entry name" value="Diaminopimelate epimerase-like"/>
    <property type="match status" value="1"/>
</dbReference>
<comment type="similarity">
    <text evidence="1">Belongs to the PhzF family.</text>
</comment>
<reference evidence="4 5" key="1">
    <citation type="submission" date="2013-11" db="EMBL/GenBank/DDBJ databases">
        <title>Draft genome of the bovine lungworm Dictyocaulus viviparus.</title>
        <authorList>
            <person name="Mitreva M."/>
        </authorList>
    </citation>
    <scope>NUCLEOTIDE SEQUENCE [LARGE SCALE GENOMIC DNA]</scope>
    <source>
        <strain evidence="4 5">HannoverDv2000</strain>
    </source>
</reference>
<dbReference type="GO" id="GO:0005737">
    <property type="term" value="C:cytoplasm"/>
    <property type="evidence" value="ECO:0007669"/>
    <property type="project" value="TreeGrafter"/>
</dbReference>